<feature type="compositionally biased region" description="Polar residues" evidence="3">
    <location>
        <begin position="73"/>
        <end position="82"/>
    </location>
</feature>
<evidence type="ECO:0000313" key="5">
    <source>
        <dbReference type="EMBL" id="KAG2179362.1"/>
    </source>
</evidence>
<feature type="compositionally biased region" description="Basic and acidic residues" evidence="3">
    <location>
        <begin position="334"/>
        <end position="347"/>
    </location>
</feature>
<dbReference type="GO" id="GO:0045944">
    <property type="term" value="P:positive regulation of transcription by RNA polymerase II"/>
    <property type="evidence" value="ECO:0007669"/>
    <property type="project" value="TreeGrafter"/>
</dbReference>
<protein>
    <recommendedName>
        <fullName evidence="4">NDT80 domain-containing protein</fullName>
    </recommendedName>
</protein>
<keyword evidence="1 2" id="KW-0238">DNA-binding</keyword>
<evidence type="ECO:0000256" key="1">
    <source>
        <dbReference type="ARBA" id="ARBA00023125"/>
    </source>
</evidence>
<organism evidence="5 6">
    <name type="scientific">Umbelopsis vinacea</name>
    <dbReference type="NCBI Taxonomy" id="44442"/>
    <lineage>
        <taxon>Eukaryota</taxon>
        <taxon>Fungi</taxon>
        <taxon>Fungi incertae sedis</taxon>
        <taxon>Mucoromycota</taxon>
        <taxon>Mucoromycotina</taxon>
        <taxon>Umbelopsidomycetes</taxon>
        <taxon>Umbelopsidales</taxon>
        <taxon>Umbelopsidaceae</taxon>
        <taxon>Umbelopsis</taxon>
    </lineage>
</organism>
<dbReference type="InterPro" id="IPR024061">
    <property type="entry name" value="NDT80_DNA-bd_dom"/>
</dbReference>
<dbReference type="OrthoDB" id="2288358at2759"/>
<evidence type="ECO:0000256" key="2">
    <source>
        <dbReference type="PROSITE-ProRule" id="PRU00850"/>
    </source>
</evidence>
<keyword evidence="6" id="KW-1185">Reference proteome</keyword>
<feature type="compositionally biased region" description="Low complexity" evidence="3">
    <location>
        <begin position="93"/>
        <end position="109"/>
    </location>
</feature>
<dbReference type="EMBL" id="JAEPRA010000010">
    <property type="protein sequence ID" value="KAG2179362.1"/>
    <property type="molecule type" value="Genomic_DNA"/>
</dbReference>
<dbReference type="GO" id="GO:0000228">
    <property type="term" value="C:nuclear chromosome"/>
    <property type="evidence" value="ECO:0007669"/>
    <property type="project" value="TreeGrafter"/>
</dbReference>
<feature type="compositionally biased region" description="Low complexity" evidence="3">
    <location>
        <begin position="473"/>
        <end position="486"/>
    </location>
</feature>
<gene>
    <name evidence="5" type="ORF">INT44_006208</name>
</gene>
<dbReference type="InterPro" id="IPR052605">
    <property type="entry name" value="Fungal_trans_regulator"/>
</dbReference>
<feature type="region of interest" description="Disordered" evidence="3">
    <location>
        <begin position="394"/>
        <end position="456"/>
    </location>
</feature>
<feature type="domain" description="NDT80" evidence="4">
    <location>
        <begin position="71"/>
        <end position="334"/>
    </location>
</feature>
<proteinExistence type="predicted"/>
<dbReference type="InterPro" id="IPR008967">
    <property type="entry name" value="p53-like_TF_DNA-bd_sf"/>
</dbReference>
<evidence type="ECO:0000313" key="6">
    <source>
        <dbReference type="Proteomes" id="UP000612746"/>
    </source>
</evidence>
<dbReference type="PROSITE" id="PS51517">
    <property type="entry name" value="NDT80"/>
    <property type="match status" value="1"/>
</dbReference>
<feature type="DNA-binding region" description="NDT80" evidence="2">
    <location>
        <begin position="71"/>
        <end position="334"/>
    </location>
</feature>
<dbReference type="Proteomes" id="UP000612746">
    <property type="component" value="Unassembled WGS sequence"/>
</dbReference>
<evidence type="ECO:0000256" key="3">
    <source>
        <dbReference type="SAM" id="MobiDB-lite"/>
    </source>
</evidence>
<feature type="region of interest" description="Disordered" evidence="3">
    <location>
        <begin position="1"/>
        <end position="124"/>
    </location>
</feature>
<dbReference type="PANTHER" id="PTHR35144">
    <property type="entry name" value="MEIOSIS-SPECIFIC TRANSCRIPTION FACTOR NDT80"/>
    <property type="match status" value="1"/>
</dbReference>
<evidence type="ECO:0000259" key="4">
    <source>
        <dbReference type="PROSITE" id="PS51517"/>
    </source>
</evidence>
<dbReference type="GO" id="GO:0003677">
    <property type="term" value="F:DNA binding"/>
    <property type="evidence" value="ECO:0007669"/>
    <property type="project" value="UniProtKB-KW"/>
</dbReference>
<dbReference type="GO" id="GO:0051321">
    <property type="term" value="P:meiotic cell cycle"/>
    <property type="evidence" value="ECO:0007669"/>
    <property type="project" value="TreeGrafter"/>
</dbReference>
<feature type="compositionally biased region" description="Polar residues" evidence="3">
    <location>
        <begin position="496"/>
        <end position="511"/>
    </location>
</feature>
<feature type="compositionally biased region" description="Basic and acidic residues" evidence="3">
    <location>
        <begin position="1"/>
        <end position="12"/>
    </location>
</feature>
<dbReference type="AlphaFoldDB" id="A0A8H7UF59"/>
<feature type="compositionally biased region" description="Polar residues" evidence="3">
    <location>
        <begin position="552"/>
        <end position="568"/>
    </location>
</feature>
<dbReference type="PANTHER" id="PTHR35144:SF2">
    <property type="entry name" value="MEIOSIS-SPECIFIC TRANSCRIPTION FACTOR NDT80"/>
    <property type="match status" value="1"/>
</dbReference>
<feature type="region of interest" description="Disordered" evidence="3">
    <location>
        <begin position="325"/>
        <end position="361"/>
    </location>
</feature>
<comment type="caution">
    <text evidence="5">The sequence shown here is derived from an EMBL/GenBank/DDBJ whole genome shotgun (WGS) entry which is preliminary data.</text>
</comment>
<dbReference type="InterPro" id="IPR037141">
    <property type="entry name" value="NDT80_DNA-bd_dom_sf"/>
</dbReference>
<feature type="region of interest" description="Disordered" evidence="3">
    <location>
        <begin position="473"/>
        <end position="572"/>
    </location>
</feature>
<dbReference type="Gene3D" id="2.60.40.1390">
    <property type="entry name" value="NDT80 DNA-binding domain"/>
    <property type="match status" value="1"/>
</dbReference>
<dbReference type="GO" id="GO:0003700">
    <property type="term" value="F:DNA-binding transcription factor activity"/>
    <property type="evidence" value="ECO:0007669"/>
    <property type="project" value="UniProtKB-UniRule"/>
</dbReference>
<accession>A0A8H7UF59</accession>
<name>A0A8H7UF59_9FUNG</name>
<dbReference type="Pfam" id="PF05224">
    <property type="entry name" value="NDT80_PhoG"/>
    <property type="match status" value="1"/>
</dbReference>
<reference evidence="5" key="1">
    <citation type="submission" date="2020-12" db="EMBL/GenBank/DDBJ databases">
        <title>Metabolic potential, ecology and presence of endohyphal bacteria is reflected in genomic diversity of Mucoromycotina.</title>
        <authorList>
            <person name="Muszewska A."/>
            <person name="Okrasinska A."/>
            <person name="Steczkiewicz K."/>
            <person name="Drgas O."/>
            <person name="Orlowska M."/>
            <person name="Perlinska-Lenart U."/>
            <person name="Aleksandrzak-Piekarczyk T."/>
            <person name="Szatraj K."/>
            <person name="Zielenkiewicz U."/>
            <person name="Pilsyk S."/>
            <person name="Malc E."/>
            <person name="Mieczkowski P."/>
            <person name="Kruszewska J.S."/>
            <person name="Biernat P."/>
            <person name="Pawlowska J."/>
        </authorList>
    </citation>
    <scope>NUCLEOTIDE SEQUENCE</scope>
    <source>
        <strain evidence="5">WA0000051536</strain>
    </source>
</reference>
<dbReference type="SUPFAM" id="SSF49417">
    <property type="entry name" value="p53-like transcription factors"/>
    <property type="match status" value="1"/>
</dbReference>
<sequence>MEDDKWSMHDHTQNQSNRPEMSDPYYHTYTPYPNVAHSNAMHHEHKPDTGYPGHLASMSQPGTPRPEDMSPIHSESLSQPTSPIGDDEDSSRRPSASSRSSSMSSIMSGRRSRRADHGMSVKGGPLFTPTKQLVELWTMDRSAGLQVHLNCRIDRGFFLADNDWTCYRRNYFQISGAFDLVQEMGYIEQPEMPCCIKTESGFVPVQQFMFGIGARVADIDKRIDIVQHTPKRDKGPQIVPAPKPIRPGGHLGPGGGINPPNHQVQLTSLVTFERLQFKTATANNGKRRAAQQYYEIVVELLAQCQNNQRYKIATCHTAPLVVRGRSPGHYSDSLSRHSNGDSNDERFVTSQHPRHPMSPGAQEAYGASYSPYSSPYPYHYGPLVSPPVRSDGMPMMMPRYPQHSLDMASPDEHQSPVFHSPGGVDVHSPDPNMHHSEAMYHSQHQSSHPPLGLNIHTATDSWNRHRADSASAPYYAPSYPTTPSSAGPHLPPPQYPSSAFESRSGGASLSKYQMKIDIPPSNQLSNYHQQQQQQQPYGEWQQGEVDYHQPPSAGSNQDYGNPGDTPTTELGKGVMNMSFRMGKMEAADNL</sequence>